<evidence type="ECO:0000256" key="1">
    <source>
        <dbReference type="SAM" id="MobiDB-lite"/>
    </source>
</evidence>
<feature type="compositionally biased region" description="Low complexity" evidence="1">
    <location>
        <begin position="959"/>
        <end position="972"/>
    </location>
</feature>
<feature type="compositionally biased region" description="Basic residues" evidence="1">
    <location>
        <begin position="378"/>
        <end position="387"/>
    </location>
</feature>
<dbReference type="GO" id="GO:0004402">
    <property type="term" value="F:histone acetyltransferase activity"/>
    <property type="evidence" value="ECO:0007669"/>
    <property type="project" value="TreeGrafter"/>
</dbReference>
<feature type="compositionally biased region" description="Basic and acidic residues" evidence="1">
    <location>
        <begin position="155"/>
        <end position="172"/>
    </location>
</feature>
<proteinExistence type="predicted"/>
<feature type="compositionally biased region" description="Polar residues" evidence="1">
    <location>
        <begin position="433"/>
        <end position="444"/>
    </location>
</feature>
<feature type="compositionally biased region" description="Low complexity" evidence="1">
    <location>
        <begin position="584"/>
        <end position="595"/>
    </location>
</feature>
<feature type="compositionally biased region" description="Low complexity" evidence="1">
    <location>
        <begin position="775"/>
        <end position="788"/>
    </location>
</feature>
<feature type="region of interest" description="Disordered" evidence="1">
    <location>
        <begin position="584"/>
        <end position="809"/>
    </location>
</feature>
<feature type="compositionally biased region" description="Low complexity" evidence="1">
    <location>
        <begin position="707"/>
        <end position="727"/>
    </location>
</feature>
<keyword evidence="3" id="KW-1185">Reference proteome</keyword>
<protein>
    <submittedName>
        <fullName evidence="2">Uncharacterized protein</fullName>
    </submittedName>
</protein>
<feature type="compositionally biased region" description="Polar residues" evidence="1">
    <location>
        <begin position="197"/>
        <end position="211"/>
    </location>
</feature>
<comment type="caution">
    <text evidence="2">The sequence shown here is derived from an EMBL/GenBank/DDBJ whole genome shotgun (WGS) entry which is preliminary data.</text>
</comment>
<feature type="compositionally biased region" description="Basic and acidic residues" evidence="1">
    <location>
        <begin position="925"/>
        <end position="937"/>
    </location>
</feature>
<dbReference type="AlphaFoldDB" id="A0A9W8DPQ1"/>
<feature type="region of interest" description="Disordered" evidence="1">
    <location>
        <begin position="197"/>
        <end position="231"/>
    </location>
</feature>
<feature type="compositionally biased region" description="Basic and acidic residues" evidence="1">
    <location>
        <begin position="697"/>
        <end position="706"/>
    </location>
</feature>
<organism evidence="2 3">
    <name type="scientific">Mycoemilia scoparia</name>
    <dbReference type="NCBI Taxonomy" id="417184"/>
    <lineage>
        <taxon>Eukaryota</taxon>
        <taxon>Fungi</taxon>
        <taxon>Fungi incertae sedis</taxon>
        <taxon>Zoopagomycota</taxon>
        <taxon>Kickxellomycotina</taxon>
        <taxon>Kickxellomycetes</taxon>
        <taxon>Kickxellales</taxon>
        <taxon>Kickxellaceae</taxon>
        <taxon>Mycoemilia</taxon>
    </lineage>
</organism>
<reference evidence="2" key="1">
    <citation type="submission" date="2022-07" db="EMBL/GenBank/DDBJ databases">
        <title>Phylogenomic reconstructions and comparative analyses of Kickxellomycotina fungi.</title>
        <authorList>
            <person name="Reynolds N.K."/>
            <person name="Stajich J.E."/>
            <person name="Barry K."/>
            <person name="Grigoriev I.V."/>
            <person name="Crous P."/>
            <person name="Smith M.E."/>
        </authorList>
    </citation>
    <scope>NUCLEOTIDE SEQUENCE</scope>
    <source>
        <strain evidence="2">NBRC 100468</strain>
    </source>
</reference>
<dbReference type="Proteomes" id="UP001150538">
    <property type="component" value="Unassembled WGS sequence"/>
</dbReference>
<feature type="compositionally biased region" description="Polar residues" evidence="1">
    <location>
        <begin position="671"/>
        <end position="689"/>
    </location>
</feature>
<feature type="compositionally biased region" description="Low complexity" evidence="1">
    <location>
        <begin position="798"/>
        <end position="808"/>
    </location>
</feature>
<sequence length="1162" mass="125215">MRLRLELSDSLGQRKCWFFCEPHHPQDVPIKSDSHGHSHRDKGSTQKTQATGNSRNSNNNSYKIRDLCAQVMETLGLSTAQCPNGIVLELKGYELLPSSPVFSMLRDNDAVVVKPNNSNSVGAAIQVLGEGSDHHYYAGAASAAASGNKRSSRAWFEDNEHEKDAASREDPHGYQAAHITTATTPSQNFTKRQRLATTASVVSTPNSTAPTSAALEESVRRAGGGDATSLQNTQTQSLGCHSCSRLSQSHVETTGTATATPSFSNDCSSGGAVARSTPVISSIGHYHELQGSSECLESKVPRISIFGSPPASFSAQYCRTLSSLVNHDRHQPYSHQNVMQNGTDSTHLASAIPAAASTPNTATPAGNNNNNSSINKNNTKHYFHSHPHQNQNDFGSPTQIICAQQQQQQQEKILSASQKRRLLRKRAKENKQYRNGSFSQSLDQSHGHNGDDNNNNNNSSSSSKKDCTGADIDTDISCCCSTTVGKRRGTDNDGHSNTSLSPGSKFANATIVGVSDEPKILGQHQHQHHRQPQSIPAIPAAVTASTSSSSLSREAVLANLTGSQLASIAPLFELFNNPALIKSNSNSNSKPSAPSTTINHTGGGAAAADAATRTDSNTHQQSQHASLKNTSSMGGGEGNGSSIVTTKLTATQKRNLRKRRQKERRRQQNQADSSSLAIVDNIGSSSIVPQSKPGVNIKRDVKKQQDNESSSTCEDSSSSSSSSNSDSSDSESESTDESSSSEDSLSSLSDSSSSDDSDDDDNDVDDEDSTEGISDTESTSSRSSWSSDNEVKLEPKKSVSASSQSSQSHILFDQEGKETPIKLPLTTTAAATPVLHTSSSQNTASSILINNEKLEIKDILPTPETSNNISYSITKKEHADEWEPGWRNYYYNNKNQKSNNNDGGGNEVQFPVQIAYNHYIKSINKQEQKQKDSKSEQQDAPEITSSSNLNKNKKPGPNATTTATTTTTGDATINYDSYPLVSKDQLPTLIDATIAYKHLILGEDFCPAVSDYVMAKVITVIQNQDKMFLELQSLLPHSSSSGLSDNFGGNNDENKSGIVEEEEEDDDDDFNFNKTLHMYGSAMKSWKEKQSRAKLKISAPIVVVENNKNNGGQEEEIEYVTQDLLNPSSTTITGSSSSSGETIATIKLEWSELIEPRLISSS</sequence>
<accession>A0A9W8DPQ1</accession>
<name>A0A9W8DPQ1_9FUNG</name>
<feature type="region of interest" description="Disordered" evidence="1">
    <location>
        <begin position="357"/>
        <end position="396"/>
    </location>
</feature>
<feature type="region of interest" description="Disordered" evidence="1">
    <location>
        <begin position="427"/>
        <end position="467"/>
    </location>
</feature>
<evidence type="ECO:0000313" key="3">
    <source>
        <dbReference type="Proteomes" id="UP001150538"/>
    </source>
</evidence>
<dbReference type="OrthoDB" id="74813at2759"/>
<feature type="region of interest" description="Disordered" evidence="1">
    <location>
        <begin position="925"/>
        <end position="973"/>
    </location>
</feature>
<feature type="compositionally biased region" description="Low complexity" evidence="1">
    <location>
        <begin position="741"/>
        <end position="752"/>
    </location>
</feature>
<feature type="compositionally biased region" description="Basic residues" evidence="1">
    <location>
        <begin position="654"/>
        <end position="667"/>
    </location>
</feature>
<gene>
    <name evidence="2" type="ORF">H4219_005635</name>
</gene>
<evidence type="ECO:0000313" key="2">
    <source>
        <dbReference type="EMBL" id="KAJ1912365.1"/>
    </source>
</evidence>
<dbReference type="EMBL" id="JANBPU010000353">
    <property type="protein sequence ID" value="KAJ1912365.1"/>
    <property type="molecule type" value="Genomic_DNA"/>
</dbReference>
<feature type="compositionally biased region" description="Low complexity" evidence="1">
    <location>
        <begin position="452"/>
        <end position="462"/>
    </location>
</feature>
<feature type="compositionally biased region" description="Acidic residues" evidence="1">
    <location>
        <begin position="753"/>
        <end position="770"/>
    </location>
</feature>
<feature type="region of interest" description="Disordered" evidence="1">
    <location>
        <begin position="28"/>
        <end position="59"/>
    </location>
</feature>
<feature type="compositionally biased region" description="Acidic residues" evidence="1">
    <location>
        <begin position="728"/>
        <end position="740"/>
    </location>
</feature>
<dbReference type="PANTHER" id="PTHR20916:SF26">
    <property type="entry name" value="CYSTEINE-RICH PROTEIN 2-BINDING PROTEIN"/>
    <property type="match status" value="1"/>
</dbReference>
<feature type="compositionally biased region" description="Low complexity" evidence="1">
    <location>
        <begin position="357"/>
        <end position="377"/>
    </location>
</feature>
<dbReference type="PANTHER" id="PTHR20916">
    <property type="entry name" value="CYSTEINE AND GLYCINE-RICH PROTEIN 2 BINDING PROTEIN"/>
    <property type="match status" value="1"/>
</dbReference>
<feature type="compositionally biased region" description="Polar residues" evidence="1">
    <location>
        <begin position="45"/>
        <end position="59"/>
    </location>
</feature>
<feature type="region of interest" description="Disordered" evidence="1">
    <location>
        <begin position="153"/>
        <end position="172"/>
    </location>
</feature>
<feature type="compositionally biased region" description="Polar residues" evidence="1">
    <location>
        <begin position="613"/>
        <end position="630"/>
    </location>
</feature>
<feature type="compositionally biased region" description="Basic and acidic residues" evidence="1">
    <location>
        <begin position="28"/>
        <end position="44"/>
    </location>
</feature>